<sequence length="130" mass="14768">MFHYTVEANHSVGETVQVLEGILKDEKFGVLWDFDIKETLEKKGFDYDRNYRVLEVCNPEAAKEVLTQNHMVGYFLPCKIVVYEDQGKTNIGMPRPTALIDLTGDESLKAFAEDIESKLVTCMDKAATEE</sequence>
<evidence type="ECO:0000259" key="1">
    <source>
        <dbReference type="Pfam" id="PF03625"/>
    </source>
</evidence>
<evidence type="ECO:0000313" key="3">
    <source>
        <dbReference type="Proteomes" id="UP000830326"/>
    </source>
</evidence>
<keyword evidence="3" id="KW-1185">Reference proteome</keyword>
<dbReference type="EMBL" id="CP095075">
    <property type="protein sequence ID" value="UOR12097.1"/>
    <property type="molecule type" value="Genomic_DNA"/>
</dbReference>
<accession>A0ABY4HB91</accession>
<gene>
    <name evidence="2" type="ORF">MUO15_00695</name>
</gene>
<dbReference type="CDD" id="cd14797">
    <property type="entry name" value="DUF302"/>
    <property type="match status" value="1"/>
</dbReference>
<evidence type="ECO:0000313" key="2">
    <source>
        <dbReference type="EMBL" id="UOR12097.1"/>
    </source>
</evidence>
<dbReference type="SUPFAM" id="SSF103247">
    <property type="entry name" value="TT1751-like"/>
    <property type="match status" value="1"/>
</dbReference>
<dbReference type="PANTHER" id="PTHR38342:SF1">
    <property type="entry name" value="SLR5037 PROTEIN"/>
    <property type="match status" value="1"/>
</dbReference>
<reference evidence="2" key="1">
    <citation type="submission" date="2022-04" db="EMBL/GenBank/DDBJ databases">
        <title>Halobacillus sp. isolated from saltern.</title>
        <authorList>
            <person name="Won M."/>
            <person name="Lee C.-M."/>
            <person name="Woen H.-Y."/>
            <person name="Kwon S.-W."/>
        </authorList>
    </citation>
    <scope>NUCLEOTIDE SEQUENCE</scope>
    <source>
        <strain evidence="2">SSHM10-5</strain>
    </source>
</reference>
<feature type="domain" description="DUF302" evidence="1">
    <location>
        <begin position="34"/>
        <end position="96"/>
    </location>
</feature>
<dbReference type="Pfam" id="PF03625">
    <property type="entry name" value="DUF302"/>
    <property type="match status" value="1"/>
</dbReference>
<dbReference type="PANTHER" id="PTHR38342">
    <property type="entry name" value="SLR5037 PROTEIN"/>
    <property type="match status" value="1"/>
</dbReference>
<name>A0ABY4HB91_9BACI</name>
<dbReference type="Proteomes" id="UP000830326">
    <property type="component" value="Chromosome"/>
</dbReference>
<dbReference type="RefSeq" id="WP_245032651.1">
    <property type="nucleotide sequence ID" value="NZ_CP095075.1"/>
</dbReference>
<organism evidence="2 3">
    <name type="scientific">Halobacillus amylolyticus</name>
    <dbReference type="NCBI Taxonomy" id="2932259"/>
    <lineage>
        <taxon>Bacteria</taxon>
        <taxon>Bacillati</taxon>
        <taxon>Bacillota</taxon>
        <taxon>Bacilli</taxon>
        <taxon>Bacillales</taxon>
        <taxon>Bacillaceae</taxon>
        <taxon>Halobacillus</taxon>
    </lineage>
</organism>
<protein>
    <submittedName>
        <fullName evidence="2">DUF302 domain-containing protein</fullName>
    </submittedName>
</protein>
<dbReference type="InterPro" id="IPR035923">
    <property type="entry name" value="TT1751-like_sf"/>
</dbReference>
<dbReference type="InterPro" id="IPR016796">
    <property type="entry name" value="UCP021774"/>
</dbReference>
<proteinExistence type="predicted"/>
<dbReference type="Gene3D" id="3.30.310.70">
    <property type="entry name" value="TT1751-like domain"/>
    <property type="match status" value="1"/>
</dbReference>
<dbReference type="InterPro" id="IPR005180">
    <property type="entry name" value="DUF302"/>
</dbReference>
<dbReference type="PIRSF" id="PIRSF021774">
    <property type="entry name" value="UCP021774"/>
    <property type="match status" value="1"/>
</dbReference>